<evidence type="ECO:0000256" key="6">
    <source>
        <dbReference type="ARBA" id="ARBA00022967"/>
    </source>
</evidence>
<protein>
    <recommendedName>
        <fullName evidence="9">Ion-translocating oxidoreductase complex subunit G</fullName>
        <ecNumber evidence="9">7.-.-.-</ecNumber>
    </recommendedName>
    <alternativeName>
        <fullName evidence="9">Rnf electron transport complex subunit G</fullName>
    </alternativeName>
</protein>
<keyword evidence="3 9" id="KW-0285">Flavoprotein</keyword>
<dbReference type="EC" id="7.-.-.-" evidence="9"/>
<evidence type="ECO:0000256" key="8">
    <source>
        <dbReference type="ARBA" id="ARBA00022989"/>
    </source>
</evidence>
<name>A0ABV5HI33_9VIBR</name>
<feature type="signal peptide" evidence="10">
    <location>
        <begin position="1"/>
        <end position="24"/>
    </location>
</feature>
<feature type="domain" description="FMN-binding" evidence="11">
    <location>
        <begin position="100"/>
        <end position="192"/>
    </location>
</feature>
<evidence type="ECO:0000256" key="2">
    <source>
        <dbReference type="ARBA" id="ARBA00022553"/>
    </source>
</evidence>
<dbReference type="Proteomes" id="UP001589645">
    <property type="component" value="Unassembled WGS sequence"/>
</dbReference>
<dbReference type="NCBIfam" id="NF002519">
    <property type="entry name" value="PRK01908.1"/>
    <property type="match status" value="1"/>
</dbReference>
<keyword evidence="4 9" id="KW-0288">FMN</keyword>
<keyword evidence="13" id="KW-1185">Reference proteome</keyword>
<keyword evidence="5 9" id="KW-0812">Transmembrane</keyword>
<evidence type="ECO:0000313" key="12">
    <source>
        <dbReference type="EMBL" id="MFB9133615.1"/>
    </source>
</evidence>
<feature type="chain" id="PRO_5045140125" description="Ion-translocating oxidoreductase complex subunit G" evidence="10">
    <location>
        <begin position="25"/>
        <end position="211"/>
    </location>
</feature>
<keyword evidence="9" id="KW-1003">Cell membrane</keyword>
<evidence type="ECO:0000256" key="10">
    <source>
        <dbReference type="SAM" id="SignalP"/>
    </source>
</evidence>
<proteinExistence type="inferred from homology"/>
<dbReference type="SMART" id="SM00900">
    <property type="entry name" value="FMN_bind"/>
    <property type="match status" value="1"/>
</dbReference>
<comment type="cofactor">
    <cofactor evidence="9">
        <name>FMN</name>
        <dbReference type="ChEBI" id="CHEBI:58210"/>
    </cofactor>
</comment>
<dbReference type="PANTHER" id="PTHR36118">
    <property type="entry name" value="ION-TRANSLOCATING OXIDOREDUCTASE COMPLEX SUBUNIT G"/>
    <property type="match status" value="1"/>
</dbReference>
<evidence type="ECO:0000256" key="5">
    <source>
        <dbReference type="ARBA" id="ARBA00022692"/>
    </source>
</evidence>
<comment type="subunit">
    <text evidence="9">The complex is composed of six subunits: RnfA, RnfB, RnfC, RnfD, RnfE and RnfG.</text>
</comment>
<dbReference type="RefSeq" id="WP_390189124.1">
    <property type="nucleotide sequence ID" value="NZ_JBHMEP010000001.1"/>
</dbReference>
<organism evidence="12 13">
    <name type="scientific">Vibrio olivae</name>
    <dbReference type="NCBI Taxonomy" id="1243002"/>
    <lineage>
        <taxon>Bacteria</taxon>
        <taxon>Pseudomonadati</taxon>
        <taxon>Pseudomonadota</taxon>
        <taxon>Gammaproteobacteria</taxon>
        <taxon>Vibrionales</taxon>
        <taxon>Vibrionaceae</taxon>
        <taxon>Vibrio</taxon>
    </lineage>
</organism>
<keyword evidence="10" id="KW-0732">Signal</keyword>
<comment type="function">
    <text evidence="9">Part of a membrane-bound complex that couples electron transfer with translocation of ions across the membrane.</text>
</comment>
<dbReference type="EMBL" id="JBHMEP010000001">
    <property type="protein sequence ID" value="MFB9133615.1"/>
    <property type="molecule type" value="Genomic_DNA"/>
</dbReference>
<accession>A0ABV5HI33</accession>
<evidence type="ECO:0000256" key="1">
    <source>
        <dbReference type="ARBA" id="ARBA00022448"/>
    </source>
</evidence>
<dbReference type="HAMAP" id="MF_00479">
    <property type="entry name" value="RsxG_RnfG"/>
    <property type="match status" value="1"/>
</dbReference>
<keyword evidence="7 9" id="KW-0249">Electron transport</keyword>
<keyword evidence="6 9" id="KW-1278">Translocase</keyword>
<dbReference type="InterPro" id="IPR010209">
    <property type="entry name" value="Ion_transpt_RnfG/RsxG"/>
</dbReference>
<evidence type="ECO:0000256" key="7">
    <source>
        <dbReference type="ARBA" id="ARBA00022982"/>
    </source>
</evidence>
<dbReference type="Pfam" id="PF04205">
    <property type="entry name" value="FMN_bind"/>
    <property type="match status" value="1"/>
</dbReference>
<evidence type="ECO:0000313" key="13">
    <source>
        <dbReference type="Proteomes" id="UP001589645"/>
    </source>
</evidence>
<dbReference type="PANTHER" id="PTHR36118:SF1">
    <property type="entry name" value="ION-TRANSLOCATING OXIDOREDUCTASE COMPLEX SUBUNIT G"/>
    <property type="match status" value="1"/>
</dbReference>
<comment type="caution">
    <text evidence="12">The sequence shown here is derived from an EMBL/GenBank/DDBJ whole genome shotgun (WGS) entry which is preliminary data.</text>
</comment>
<dbReference type="NCBIfam" id="TIGR01947">
    <property type="entry name" value="rnfG"/>
    <property type="match status" value="1"/>
</dbReference>
<keyword evidence="1 9" id="KW-0813">Transport</keyword>
<keyword evidence="9" id="KW-0472">Membrane</keyword>
<keyword evidence="8 9" id="KW-1133">Transmembrane helix</keyword>
<comment type="similarity">
    <text evidence="9">Belongs to the RnfG family.</text>
</comment>
<feature type="modified residue" description="FMN phosphoryl threonine" evidence="9">
    <location>
        <position position="175"/>
    </location>
</feature>
<sequence length="211" mass="22453">MLKAIKKNGLTLALFACASTGLVAITNALTEDQIDQQQKAQLKSVLNQVISPRMHDNDLANACTLVTHPSLGSDKPMPVYIATLDGQPSAVAIESVAPDGYNGAIQLITGITADGTVSGTRVLAHAETPGLGDKIDLRVSDWILSFTGKTVTPENESSWKVRKDGGQFDQFTGATITPRAVVKAVKHTVEYVNSHWQTIVNQPQTCGGSNE</sequence>
<dbReference type="PIRSF" id="PIRSF006091">
    <property type="entry name" value="E_trnsport_RnfG"/>
    <property type="match status" value="1"/>
</dbReference>
<keyword evidence="2 9" id="KW-0597">Phosphoprotein</keyword>
<evidence type="ECO:0000256" key="4">
    <source>
        <dbReference type="ARBA" id="ARBA00022643"/>
    </source>
</evidence>
<evidence type="ECO:0000256" key="3">
    <source>
        <dbReference type="ARBA" id="ARBA00022630"/>
    </source>
</evidence>
<keyword evidence="9" id="KW-0997">Cell inner membrane</keyword>
<evidence type="ECO:0000259" key="11">
    <source>
        <dbReference type="SMART" id="SM00900"/>
    </source>
</evidence>
<comment type="subcellular location">
    <subcellularLocation>
        <location evidence="9">Cell inner membrane</location>
        <topology evidence="9">Single-pass membrane protein</topology>
    </subcellularLocation>
</comment>
<dbReference type="InterPro" id="IPR007329">
    <property type="entry name" value="FMN-bd"/>
</dbReference>
<reference evidence="12 13" key="1">
    <citation type="submission" date="2024-09" db="EMBL/GenBank/DDBJ databases">
        <authorList>
            <person name="Sun Q."/>
            <person name="Mori K."/>
        </authorList>
    </citation>
    <scope>NUCLEOTIDE SEQUENCE [LARGE SCALE GENOMIC DNA]</scope>
    <source>
        <strain evidence="12 13">CECT 8064</strain>
    </source>
</reference>
<gene>
    <name evidence="12" type="primary">rsxG</name>
    <name evidence="9" type="synonym">rnfG</name>
    <name evidence="12" type="ORF">ACFFUV_01365</name>
</gene>
<evidence type="ECO:0000256" key="9">
    <source>
        <dbReference type="HAMAP-Rule" id="MF_00479"/>
    </source>
</evidence>